<feature type="transmembrane region" description="Helical" evidence="1">
    <location>
        <begin position="90"/>
        <end position="110"/>
    </location>
</feature>
<comment type="caution">
    <text evidence="2">The sequence shown here is derived from an EMBL/GenBank/DDBJ whole genome shotgun (WGS) entry which is preliminary data.</text>
</comment>
<gene>
    <name evidence="2" type="ORF">HF577_02580</name>
</gene>
<organism evidence="2 3">
    <name type="scientific">Pseudonocardia xinjiangensis</name>
    <dbReference type="NCBI Taxonomy" id="75289"/>
    <lineage>
        <taxon>Bacteria</taxon>
        <taxon>Bacillati</taxon>
        <taxon>Actinomycetota</taxon>
        <taxon>Actinomycetes</taxon>
        <taxon>Pseudonocardiales</taxon>
        <taxon>Pseudonocardiaceae</taxon>
        <taxon>Pseudonocardia</taxon>
    </lineage>
</organism>
<keyword evidence="3" id="KW-1185">Reference proteome</keyword>
<evidence type="ECO:0000313" key="3">
    <source>
        <dbReference type="Proteomes" id="UP001296706"/>
    </source>
</evidence>
<feature type="transmembrane region" description="Helical" evidence="1">
    <location>
        <begin position="116"/>
        <end position="135"/>
    </location>
</feature>
<keyword evidence="1" id="KW-0812">Transmembrane</keyword>
<feature type="transmembrane region" description="Helical" evidence="1">
    <location>
        <begin position="21"/>
        <end position="38"/>
    </location>
</feature>
<dbReference type="EMBL" id="JAAXKY010000004">
    <property type="protein sequence ID" value="NMH75996.1"/>
    <property type="molecule type" value="Genomic_DNA"/>
</dbReference>
<proteinExistence type="predicted"/>
<name>A0ABX1R877_9PSEU</name>
<evidence type="ECO:0000256" key="1">
    <source>
        <dbReference type="SAM" id="Phobius"/>
    </source>
</evidence>
<keyword evidence="1" id="KW-1133">Transmembrane helix</keyword>
<feature type="transmembrane region" description="Helical" evidence="1">
    <location>
        <begin position="147"/>
        <end position="168"/>
    </location>
</feature>
<dbReference type="Proteomes" id="UP001296706">
    <property type="component" value="Unassembled WGS sequence"/>
</dbReference>
<feature type="transmembrane region" description="Helical" evidence="1">
    <location>
        <begin position="44"/>
        <end position="69"/>
    </location>
</feature>
<reference evidence="2 3" key="1">
    <citation type="submission" date="2020-04" db="EMBL/GenBank/DDBJ databases">
        <authorList>
            <person name="Klaysubun C."/>
            <person name="Duangmal K."/>
            <person name="Lipun K."/>
        </authorList>
    </citation>
    <scope>NUCLEOTIDE SEQUENCE [LARGE SCALE GENOMIC DNA]</scope>
    <source>
        <strain evidence="2 3">JCM 11839</strain>
    </source>
</reference>
<evidence type="ECO:0000313" key="2">
    <source>
        <dbReference type="EMBL" id="NMH75996.1"/>
    </source>
</evidence>
<protein>
    <recommendedName>
        <fullName evidence="4">VIT family protein</fullName>
    </recommendedName>
</protein>
<keyword evidence="1" id="KW-0472">Membrane</keyword>
<accession>A0ABX1R877</accession>
<evidence type="ECO:0008006" key="4">
    <source>
        <dbReference type="Google" id="ProtNLM"/>
    </source>
</evidence>
<sequence>MVRAAELHRDRWEDEQELANAIHGTVVGAAVMVAASLHGSLGEILVTVLVTLLVYWVAERYAHLLAAGVRGRRTGWKETRAAIARVVREGWPMVEAAYLPLVVLVVTYLITARLTVAVVASLGMSTLLLVALGYLAARRAGATGGGALGWAALSGVLGLATVSLKLFLH</sequence>